<name>A0A4R5U2Z8_9MICC</name>
<organism evidence="2 3">
    <name type="scientific">Arthrobacter crusticola</name>
    <dbReference type="NCBI Taxonomy" id="2547960"/>
    <lineage>
        <taxon>Bacteria</taxon>
        <taxon>Bacillati</taxon>
        <taxon>Actinomycetota</taxon>
        <taxon>Actinomycetes</taxon>
        <taxon>Micrococcales</taxon>
        <taxon>Micrococcaceae</taxon>
        <taxon>Arthrobacter</taxon>
    </lineage>
</organism>
<sequence length="142" mass="14789">MSETTFLRSPLLYTGAQYAAAARVPTGEHLIFTAGACPLNPDGSTAALGDYRGQAAKVMDNLHLALAAGGADFSHLVKTTVLVASSDREDLAGVWNVVRARMGDRDVPSTLLGVAVLGYPDQLVEVEAIAALPVPDPLTFAP</sequence>
<accession>A0A4R5U2Z8</accession>
<dbReference type="EMBL" id="SMTK01000001">
    <property type="protein sequence ID" value="TDK28051.1"/>
    <property type="molecule type" value="Genomic_DNA"/>
</dbReference>
<dbReference type="InterPro" id="IPR006175">
    <property type="entry name" value="YjgF/YER057c/UK114"/>
</dbReference>
<dbReference type="Gene3D" id="3.30.1330.40">
    <property type="entry name" value="RutC-like"/>
    <property type="match status" value="1"/>
</dbReference>
<dbReference type="Proteomes" id="UP000295411">
    <property type="component" value="Unassembled WGS sequence"/>
</dbReference>
<dbReference type="GO" id="GO:0005829">
    <property type="term" value="C:cytosol"/>
    <property type="evidence" value="ECO:0007669"/>
    <property type="project" value="TreeGrafter"/>
</dbReference>
<dbReference type="PANTHER" id="PTHR11803">
    <property type="entry name" value="2-IMINOBUTANOATE/2-IMINOPROPANOATE DEAMINASE RIDA"/>
    <property type="match status" value="1"/>
</dbReference>
<protein>
    <submittedName>
        <fullName evidence="2">RidA family protein</fullName>
    </submittedName>
</protein>
<dbReference type="InterPro" id="IPR035959">
    <property type="entry name" value="RutC-like_sf"/>
</dbReference>
<evidence type="ECO:0000313" key="3">
    <source>
        <dbReference type="Proteomes" id="UP000295411"/>
    </source>
</evidence>
<dbReference type="Pfam" id="PF01042">
    <property type="entry name" value="Ribonuc_L-PSP"/>
    <property type="match status" value="1"/>
</dbReference>
<dbReference type="OrthoDB" id="9803101at2"/>
<dbReference type="GO" id="GO:0019239">
    <property type="term" value="F:deaminase activity"/>
    <property type="evidence" value="ECO:0007669"/>
    <property type="project" value="TreeGrafter"/>
</dbReference>
<evidence type="ECO:0000313" key="2">
    <source>
        <dbReference type="EMBL" id="TDK28051.1"/>
    </source>
</evidence>
<keyword evidence="3" id="KW-1185">Reference proteome</keyword>
<dbReference type="AlphaFoldDB" id="A0A4R5U2Z8"/>
<reference evidence="2 3" key="1">
    <citation type="submission" date="2019-03" db="EMBL/GenBank/DDBJ databases">
        <title>Arthrobacter sp. nov., an bacterium isolated from biocrust in Mu Us Desert.</title>
        <authorList>
            <person name="Lixiong L."/>
        </authorList>
    </citation>
    <scope>NUCLEOTIDE SEQUENCE [LARGE SCALE GENOMIC DNA]</scope>
    <source>
        <strain evidence="2 3">SLN-3</strain>
    </source>
</reference>
<comment type="caution">
    <text evidence="2">The sequence shown here is derived from an EMBL/GenBank/DDBJ whole genome shotgun (WGS) entry which is preliminary data.</text>
</comment>
<dbReference type="RefSeq" id="WP_133402463.1">
    <property type="nucleotide sequence ID" value="NZ_SMTK01000001.1"/>
</dbReference>
<comment type="similarity">
    <text evidence="1">Belongs to the RutC family.</text>
</comment>
<evidence type="ECO:0000256" key="1">
    <source>
        <dbReference type="ARBA" id="ARBA00010552"/>
    </source>
</evidence>
<proteinExistence type="inferred from homology"/>
<dbReference type="CDD" id="cd00448">
    <property type="entry name" value="YjgF_YER057c_UK114_family"/>
    <property type="match status" value="1"/>
</dbReference>
<dbReference type="PANTHER" id="PTHR11803:SF58">
    <property type="entry name" value="PROTEIN HMF1-RELATED"/>
    <property type="match status" value="1"/>
</dbReference>
<gene>
    <name evidence="2" type="ORF">E2F48_02835</name>
</gene>
<dbReference type="SUPFAM" id="SSF55298">
    <property type="entry name" value="YjgF-like"/>
    <property type="match status" value="1"/>
</dbReference>